<sequence>MIRYFLAQGDSGGSATIIEGLPNVTCSNPPPRVHIAMLYMKTYCAACEQEGYVAPEGPRLPGTAPNGQPWALSGDINVCGCNPSPVFYAERGMRMIVSDQPAGAPVRLGRNHAHSTSATNDEHDEQYVLCDEKSGQPLAHVRYRIQTTSGRIFSGVTDFEGNTQRVMTRRAEKLRLEVVENNNDAL</sequence>
<evidence type="ECO:0008006" key="3">
    <source>
        <dbReference type="Google" id="ProtNLM"/>
    </source>
</evidence>
<dbReference type="EMBL" id="QJJY01000032">
    <property type="protein sequence ID" value="PXX24040.1"/>
    <property type="molecule type" value="Genomic_DNA"/>
</dbReference>
<reference evidence="1 2" key="1">
    <citation type="submission" date="2018-05" db="EMBL/GenBank/DDBJ databases">
        <title>Comparative genomics of bacterial root endophytes of switchgrass collected from native prairies over two seasons.</title>
        <authorList>
            <person name="Tang Y."/>
        </authorList>
    </citation>
    <scope>NUCLEOTIDE SEQUENCE [LARGE SCALE GENOMIC DNA]</scope>
    <source>
        <strain evidence="1 2">NFIX32</strain>
    </source>
</reference>
<dbReference type="RefSeq" id="WP_072444502.1">
    <property type="nucleotide sequence ID" value="NZ_QJJY01000032.1"/>
</dbReference>
<evidence type="ECO:0000313" key="2">
    <source>
        <dbReference type="Proteomes" id="UP000247755"/>
    </source>
</evidence>
<comment type="caution">
    <text evidence="1">The sequence shown here is derived from an EMBL/GenBank/DDBJ whole genome shotgun (WGS) entry which is preliminary data.</text>
</comment>
<dbReference type="Proteomes" id="UP000247755">
    <property type="component" value="Unassembled WGS sequence"/>
</dbReference>
<name>A0A318I490_BURPY</name>
<protein>
    <recommendedName>
        <fullName evidence="3">PAAR domain-containing protein</fullName>
    </recommendedName>
</protein>
<dbReference type="AlphaFoldDB" id="A0A318I490"/>
<gene>
    <name evidence="1" type="ORF">NA66_103219</name>
</gene>
<accession>A0A318I490</accession>
<proteinExistence type="predicted"/>
<evidence type="ECO:0000313" key="1">
    <source>
        <dbReference type="EMBL" id="PXX24040.1"/>
    </source>
</evidence>
<organism evidence="1 2">
    <name type="scientific">Burkholderia pyrrocinia</name>
    <name type="common">Pseudomonas pyrrocinia</name>
    <dbReference type="NCBI Taxonomy" id="60550"/>
    <lineage>
        <taxon>Bacteria</taxon>
        <taxon>Pseudomonadati</taxon>
        <taxon>Pseudomonadota</taxon>
        <taxon>Betaproteobacteria</taxon>
        <taxon>Burkholderiales</taxon>
        <taxon>Burkholderiaceae</taxon>
        <taxon>Burkholderia</taxon>
        <taxon>Burkholderia cepacia complex</taxon>
    </lineage>
</organism>